<dbReference type="RefSeq" id="WP_047324127.1">
    <property type="nucleotide sequence ID" value="NZ_MVIJ01000073.1"/>
</dbReference>
<accession>A0A1X0JZN2</accession>
<evidence type="ECO:0000259" key="1">
    <source>
        <dbReference type="Pfam" id="PF07858"/>
    </source>
</evidence>
<dbReference type="InterPro" id="IPR013100">
    <property type="entry name" value="LEH"/>
</dbReference>
<dbReference type="EMBL" id="MVIJ01000073">
    <property type="protein sequence ID" value="ORB68180.1"/>
    <property type="molecule type" value="Genomic_DNA"/>
</dbReference>
<keyword evidence="3" id="KW-1185">Reference proteome</keyword>
<reference evidence="2 3" key="1">
    <citation type="submission" date="2017-02" db="EMBL/GenBank/DDBJ databases">
        <title>The new phylogeny of genus Mycobacterium.</title>
        <authorList>
            <person name="Tortoli E."/>
            <person name="Trovato A."/>
            <person name="Cirillo D.M."/>
        </authorList>
    </citation>
    <scope>NUCLEOTIDE SEQUENCE [LARGE SCALE GENOMIC DNA]</scope>
    <source>
        <strain evidence="2 3">DSM 43992</strain>
    </source>
</reference>
<feature type="domain" description="Limonene-1,2-epoxide hydrolase" evidence="1">
    <location>
        <begin position="22"/>
        <end position="121"/>
    </location>
</feature>
<name>A0A1X0JZN2_MYCSC</name>
<dbReference type="GO" id="GO:0016787">
    <property type="term" value="F:hydrolase activity"/>
    <property type="evidence" value="ECO:0007669"/>
    <property type="project" value="UniProtKB-KW"/>
</dbReference>
<protein>
    <submittedName>
        <fullName evidence="2">Limonene-1,2-epoxide hydrolase</fullName>
    </submittedName>
</protein>
<dbReference type="Proteomes" id="UP000192601">
    <property type="component" value="Unassembled WGS sequence"/>
</dbReference>
<dbReference type="Gene3D" id="3.10.450.50">
    <property type="match status" value="1"/>
</dbReference>
<dbReference type="OrthoDB" id="9781757at2"/>
<dbReference type="AlphaFoldDB" id="A0A1X0JZN2"/>
<dbReference type="InterPro" id="IPR032710">
    <property type="entry name" value="NTF2-like_dom_sf"/>
</dbReference>
<evidence type="ECO:0000313" key="2">
    <source>
        <dbReference type="EMBL" id="ORB68180.1"/>
    </source>
</evidence>
<gene>
    <name evidence="2" type="ORF">BST44_26915</name>
</gene>
<organism evidence="2 3">
    <name type="scientific">Mycobacterium scrofulaceum</name>
    <dbReference type="NCBI Taxonomy" id="1783"/>
    <lineage>
        <taxon>Bacteria</taxon>
        <taxon>Bacillati</taxon>
        <taxon>Actinomycetota</taxon>
        <taxon>Actinomycetes</taxon>
        <taxon>Mycobacteriales</taxon>
        <taxon>Mycobacteriaceae</taxon>
        <taxon>Mycobacterium</taxon>
    </lineage>
</organism>
<keyword evidence="2" id="KW-0378">Hydrolase</keyword>
<sequence length="124" mass="13910">MTSSADDLVTEFCNLWATPDAEQLAGYFTEDAVYHNIPMQPLHGRTAIKEFIEGFTAAVDGIDFRIHRQLSNGELVMNERTDVLRRKDGGEIHLPVAGVFEIRDGRIAAWRDYFDMAAITSGFS</sequence>
<comment type="caution">
    <text evidence="2">The sequence shown here is derived from an EMBL/GenBank/DDBJ whole genome shotgun (WGS) entry which is preliminary data.</text>
</comment>
<dbReference type="SUPFAM" id="SSF54427">
    <property type="entry name" value="NTF2-like"/>
    <property type="match status" value="1"/>
</dbReference>
<dbReference type="Pfam" id="PF07858">
    <property type="entry name" value="LEH"/>
    <property type="match status" value="1"/>
</dbReference>
<evidence type="ECO:0000313" key="3">
    <source>
        <dbReference type="Proteomes" id="UP000192601"/>
    </source>
</evidence>
<proteinExistence type="predicted"/>
<dbReference type="STRING" id="1783.BST44_26915"/>